<evidence type="ECO:0000313" key="3">
    <source>
        <dbReference type="Proteomes" id="UP000252100"/>
    </source>
</evidence>
<protein>
    <submittedName>
        <fullName evidence="2">Tripartite tricarboxylate transporter substrate binding protein</fullName>
    </submittedName>
</protein>
<dbReference type="PROSITE" id="PS51257">
    <property type="entry name" value="PROKAR_LIPOPROTEIN"/>
    <property type="match status" value="1"/>
</dbReference>
<evidence type="ECO:0000256" key="1">
    <source>
        <dbReference type="ARBA" id="ARBA00006987"/>
    </source>
</evidence>
<dbReference type="Pfam" id="PF03401">
    <property type="entry name" value="TctC"/>
    <property type="match status" value="1"/>
</dbReference>
<organism evidence="2 3">
    <name type="scientific">Salicibibacter kimchii</name>
    <dbReference type="NCBI Taxonomy" id="2099786"/>
    <lineage>
        <taxon>Bacteria</taxon>
        <taxon>Bacillati</taxon>
        <taxon>Bacillota</taxon>
        <taxon>Bacilli</taxon>
        <taxon>Bacillales</taxon>
        <taxon>Bacillaceae</taxon>
        <taxon>Salicibibacter</taxon>
    </lineage>
</organism>
<dbReference type="PANTHER" id="PTHR42928:SF3">
    <property type="entry name" value="UPF0065 PROTEIN YFLP"/>
    <property type="match status" value="1"/>
</dbReference>
<keyword evidence="3" id="KW-1185">Reference proteome</keyword>
<comment type="similarity">
    <text evidence="1">Belongs to the UPF0065 (bug) family.</text>
</comment>
<dbReference type="InterPro" id="IPR005064">
    <property type="entry name" value="BUG"/>
</dbReference>
<dbReference type="Gene3D" id="3.40.190.150">
    <property type="entry name" value="Bordetella uptake gene, domain 1"/>
    <property type="match status" value="1"/>
</dbReference>
<gene>
    <name evidence="2" type="ORF">DT065_04140</name>
</gene>
<name>A0A345BWF6_9BACI</name>
<dbReference type="EMBL" id="CP031092">
    <property type="protein sequence ID" value="AXF55287.1"/>
    <property type="molecule type" value="Genomic_DNA"/>
</dbReference>
<dbReference type="InterPro" id="IPR042100">
    <property type="entry name" value="Bug_dom1"/>
</dbReference>
<dbReference type="Proteomes" id="UP000252100">
    <property type="component" value="Chromosome"/>
</dbReference>
<dbReference type="Gene3D" id="3.40.190.10">
    <property type="entry name" value="Periplasmic binding protein-like II"/>
    <property type="match status" value="1"/>
</dbReference>
<proteinExistence type="inferred from homology"/>
<sequence>MKKLPVISSIALLIFAVGCSNEQSEESASGETDWEPDRNVELLAPSGAGGGWDTQARLIADVIGQEGLMEQNIGVENMEGGTGAVGMNHVATQNDPHNIFVSSATSIPTWLSDDTEYGMEDFTPITNHGADYGVIAVHADAEWDNLDDLFEDMEEDPSSVSVIGGNVPGGFDHIQFMQLVMETDVDVGDVQYAADNDDHGIPAVLSGSADVVTSKTSSGITEQVRGDNLKILAILSEERLEVDEMFEEVPTAVEQGYDVVSPNWRGVHGPGDMTDEEVQYYEEVFRNVAESEEFQEQIQQLGWEDQYMDSEEFASFLEEEEETYREVLEELGL</sequence>
<dbReference type="OrthoDB" id="9780943at2"/>
<dbReference type="RefSeq" id="WP_114371139.1">
    <property type="nucleotide sequence ID" value="NZ_CP031092.1"/>
</dbReference>
<accession>A0A345BWF6</accession>
<dbReference type="PANTHER" id="PTHR42928">
    <property type="entry name" value="TRICARBOXYLATE-BINDING PROTEIN"/>
    <property type="match status" value="1"/>
</dbReference>
<dbReference type="KEGG" id="rue:DT065_04140"/>
<dbReference type="CDD" id="cd07012">
    <property type="entry name" value="PBP2_Bug_TTT"/>
    <property type="match status" value="1"/>
</dbReference>
<reference evidence="2 3" key="1">
    <citation type="journal article" date="2018" name="J. Microbiol.">
        <title>Salicibibacter kimchii gen. nov., sp. nov., a moderately halophilic and alkalitolerant bacterium in the family Bacillaceae, isolated from kimchi.</title>
        <authorList>
            <person name="Jang J.Y."/>
            <person name="Oh Y.J."/>
            <person name="Lim S.K."/>
            <person name="Park H.K."/>
            <person name="Lee C."/>
            <person name="Kim J.Y."/>
            <person name="Lee M.A."/>
            <person name="Choi H.J."/>
        </authorList>
    </citation>
    <scope>NUCLEOTIDE SEQUENCE [LARGE SCALE GENOMIC DNA]</scope>
    <source>
        <strain evidence="2 3">NKC1-1</strain>
    </source>
</reference>
<dbReference type="PIRSF" id="PIRSF017082">
    <property type="entry name" value="YflP"/>
    <property type="match status" value="1"/>
</dbReference>
<dbReference type="AlphaFoldDB" id="A0A345BWF6"/>
<evidence type="ECO:0000313" key="2">
    <source>
        <dbReference type="EMBL" id="AXF55287.1"/>
    </source>
</evidence>